<feature type="transmembrane region" description="Helical" evidence="14">
    <location>
        <begin position="502"/>
        <end position="523"/>
    </location>
</feature>
<dbReference type="KEGG" id="cgr:2889766"/>
<dbReference type="CDD" id="cd16702">
    <property type="entry name" value="RING_CH-C4HC3_MARCH6"/>
    <property type="match status" value="1"/>
</dbReference>
<comment type="subcellular location">
    <subcellularLocation>
        <location evidence="2">Membrane</location>
        <topology evidence="2">Multi-pass membrane protein</topology>
    </subcellularLocation>
</comment>
<dbReference type="Proteomes" id="UP000002428">
    <property type="component" value="Chromosome J"/>
</dbReference>
<dbReference type="InParanoid" id="Q6FPN1"/>
<dbReference type="VEuPathDB" id="FungiDB:CAGL0J02486g"/>
<dbReference type="CGD" id="CAL0132818">
    <property type="gene designation" value="CAGL0J02486g"/>
</dbReference>
<dbReference type="EC" id="2.3.2.27" evidence="4"/>
<feature type="transmembrane region" description="Helical" evidence="14">
    <location>
        <begin position="667"/>
        <end position="690"/>
    </location>
</feature>
<evidence type="ECO:0000256" key="14">
    <source>
        <dbReference type="SAM" id="Phobius"/>
    </source>
</evidence>
<dbReference type="EMBL" id="CR380956">
    <property type="protein sequence ID" value="CAG60762.1"/>
    <property type="molecule type" value="Genomic_DNA"/>
</dbReference>
<evidence type="ECO:0000256" key="11">
    <source>
        <dbReference type="ARBA" id="ARBA00022989"/>
    </source>
</evidence>
<evidence type="ECO:0000256" key="2">
    <source>
        <dbReference type="ARBA" id="ARBA00004141"/>
    </source>
</evidence>
<keyword evidence="11 14" id="KW-1133">Transmembrane helix</keyword>
<evidence type="ECO:0000256" key="13">
    <source>
        <dbReference type="SAM" id="MobiDB-lite"/>
    </source>
</evidence>
<evidence type="ECO:0000256" key="12">
    <source>
        <dbReference type="ARBA" id="ARBA00023136"/>
    </source>
</evidence>
<evidence type="ECO:0000256" key="5">
    <source>
        <dbReference type="ARBA" id="ARBA00022679"/>
    </source>
</evidence>
<dbReference type="HOGENOM" id="CLU_006729_0_0_1"/>
<keyword evidence="6 14" id="KW-0812">Transmembrane</keyword>
<evidence type="ECO:0000256" key="4">
    <source>
        <dbReference type="ARBA" id="ARBA00012483"/>
    </source>
</evidence>
<feature type="transmembrane region" description="Helical" evidence="14">
    <location>
        <begin position="607"/>
        <end position="625"/>
    </location>
</feature>
<accession>Q6FPN1</accession>
<feature type="region of interest" description="Disordered" evidence="13">
    <location>
        <begin position="277"/>
        <end position="300"/>
    </location>
</feature>
<dbReference type="InterPro" id="IPR011016">
    <property type="entry name" value="Znf_RING-CH"/>
</dbReference>
<keyword evidence="18" id="KW-1185">Reference proteome</keyword>
<keyword evidence="7" id="KW-0479">Metal-binding</keyword>
<feature type="transmembrane region" description="Helical" evidence="14">
    <location>
        <begin position="710"/>
        <end position="729"/>
    </location>
</feature>
<dbReference type="STRING" id="284593.Q6FPN1"/>
<dbReference type="GO" id="GO:0030970">
    <property type="term" value="P:retrograde protein transport, ER to cytosol"/>
    <property type="evidence" value="ECO:0007669"/>
    <property type="project" value="EnsemblFungi"/>
</dbReference>
<dbReference type="SUPFAM" id="SSF57850">
    <property type="entry name" value="RING/U-box"/>
    <property type="match status" value="1"/>
</dbReference>
<dbReference type="AlphaFoldDB" id="Q6FPN1"/>
<feature type="transmembrane region" description="Helical" evidence="14">
    <location>
        <begin position="404"/>
        <end position="425"/>
    </location>
</feature>
<sequence>MDIPQGATCRICRGEATEESPLFHPCRCRGSIKYIHESCLLEWISSKNIDISKTGAEVNCDICHHPFNFKTTYVEDMPEKIPFPILLKSTLKATFSKMRKSLEISLALVLFLFGWPLVWNTWARLYTFALDGTIPYEEDTIRSILFGFQENPEYYRNIVLTKSTVLKQLLWNYKFTALQIALIVILHIALYFQYDMIVREEVFSKMILHKIGPKLSINDMKARLMERFPMMDEAMIDHLAVALRARENNRQGIQDEAQRPIVVDRVQEREPLHEVNADEEVNPQNNINNMHLDSDDDENDPDFVVNDHDSDTDDEANHWGVGQQDEMNDPFRERFEEMMNRRAQNQFDNLLAQQQERNAQNAMNRPNAPIFIPPVQEAQPDEAMQDNDGANAVLINVKLKLSSILIYFVVGAVVCSLYLLLSYLIPTVVGYGLIRVYLKILEIAFRGFNLLMHYSKLSVVYFGLVKYIPFISVVHQELVVATTHQYLEYYQGYFDNSMKHSMLLRALPCLTTYLTAIAINTVVSEMISKGYGRHNGLSSNVKRQIFQITFAIRCTLKVFTLFFIELAGFPILAGVMLDIALFCPILGSPNKLLSIPQLFRIWPKLSFFAYWIIGTLYMYWFAKYIGMIRKHIIRPGVLFFIRSPEDPNIRILHDSLIHPMGIQLSRLCLSMFIYAVFIIAGFGLHTRVIFPMLWKSGFSTFSDKCKPDSFFDKTSLTILLAFTVTRNILEKNSVLKRAVKDYWVYVFHVCARNLRLSSFIIGKDVPTERGHILYRNWFFKLFASQKAQWSNTELFTSPKTYDEALELFRENKSVHAYFIPDGVLMRVPSSDIVSRSYVQTMFVPVTTDDKILKPLDFKKINERNKSTAGEFGYLDEQNTEFDHYFVVYVPPNFRMRYMILIGLIWFFSSLLFISICLMSHYTSKLLMLPIEVFIMTNSNENKEEHINPYYVCIGLIILSQLLPKVYKLVEKRTLNKTHQVETEVEAENEDDENDVEVPMEPEVAFLDIVKDFKESFVFKLILSTLIAMGEFWIALISNIALLVHLIIAYNYCIALCGGSRFISFLPSSSGDLFTSTNDKIRTIFTIINSVLLLLKGKRTGSVFIKNKNRRTSELLKRLLSAVLTNTLKFHGSNLLVLAVLCVIFNVINGTLYLDMTWSSTAKFIPLVFNSVPSHSWSRTEHAYMMTLLLAYFSYFISNFMVTFSKYWNVLEQGVKDTIYTKGKKLENLPEEKDGQ</sequence>
<feature type="transmembrane region" description="Helical" evidence="14">
    <location>
        <begin position="1041"/>
        <end position="1062"/>
    </location>
</feature>
<dbReference type="GO" id="GO:0005637">
    <property type="term" value="C:nuclear inner membrane"/>
    <property type="evidence" value="ECO:0007669"/>
    <property type="project" value="EnsemblFungi"/>
</dbReference>
<feature type="transmembrane region" description="Helical" evidence="14">
    <location>
        <begin position="459"/>
        <end position="482"/>
    </location>
</feature>
<dbReference type="GO" id="GO:0061630">
    <property type="term" value="F:ubiquitin protein ligase activity"/>
    <property type="evidence" value="ECO:0007669"/>
    <property type="project" value="UniProtKB-EC"/>
</dbReference>
<feature type="transmembrane region" description="Helical" evidence="14">
    <location>
        <begin position="1182"/>
        <end position="1201"/>
    </location>
</feature>
<dbReference type="FunCoup" id="Q6FPN1">
    <property type="interactions" value="585"/>
</dbReference>
<comment type="pathway">
    <text evidence="3">Protein modification; protein ubiquitination.</text>
</comment>
<feature type="transmembrane region" description="Helical" evidence="14">
    <location>
        <begin position="171"/>
        <end position="192"/>
    </location>
</feature>
<comment type="catalytic activity">
    <reaction evidence="1">
        <text>S-ubiquitinyl-[E2 ubiquitin-conjugating enzyme]-L-cysteine + [acceptor protein]-L-lysine = [E2 ubiquitin-conjugating enzyme]-L-cysteine + N(6)-ubiquitinyl-[acceptor protein]-L-lysine.</text>
        <dbReference type="EC" id="2.3.2.27"/>
    </reaction>
</comment>
<keyword evidence="9" id="KW-0833">Ubl conjugation pathway</keyword>
<feature type="domain" description="RING-CH-type" evidence="15">
    <location>
        <begin position="1"/>
        <end position="70"/>
    </location>
</feature>
<evidence type="ECO:0000256" key="10">
    <source>
        <dbReference type="ARBA" id="ARBA00022833"/>
    </source>
</evidence>
<feature type="transmembrane region" description="Helical" evidence="14">
    <location>
        <begin position="102"/>
        <end position="122"/>
    </location>
</feature>
<feature type="transmembrane region" description="Helical" evidence="14">
    <location>
        <begin position="897"/>
        <end position="921"/>
    </location>
</feature>
<dbReference type="PANTHER" id="PTHR13145">
    <property type="entry name" value="SSM4 PROTEIN"/>
    <property type="match status" value="1"/>
</dbReference>
<dbReference type="GO" id="GO:0000837">
    <property type="term" value="C:Doa10p ubiquitin ligase complex"/>
    <property type="evidence" value="ECO:0007669"/>
    <property type="project" value="EnsemblFungi"/>
</dbReference>
<dbReference type="GO" id="GO:0008270">
    <property type="term" value="F:zinc ion binding"/>
    <property type="evidence" value="ECO:0007669"/>
    <property type="project" value="UniProtKB-KW"/>
</dbReference>
<organism evidence="17 18">
    <name type="scientific">Candida glabrata (strain ATCC 2001 / BCRC 20586 / JCM 3761 / NBRC 0622 / NRRL Y-65 / CBS 138)</name>
    <name type="common">Yeast</name>
    <name type="synonym">Nakaseomyces glabratus</name>
    <dbReference type="NCBI Taxonomy" id="284593"/>
    <lineage>
        <taxon>Eukaryota</taxon>
        <taxon>Fungi</taxon>
        <taxon>Dikarya</taxon>
        <taxon>Ascomycota</taxon>
        <taxon>Saccharomycotina</taxon>
        <taxon>Saccharomycetes</taxon>
        <taxon>Saccharomycetales</taxon>
        <taxon>Saccharomycetaceae</taxon>
        <taxon>Nakaseomyces</taxon>
    </lineage>
</organism>
<keyword evidence="10" id="KW-0862">Zinc</keyword>
<name>Q6FPN1_CANGA</name>
<evidence type="ECO:0000313" key="18">
    <source>
        <dbReference type="Proteomes" id="UP000002428"/>
    </source>
</evidence>
<proteinExistence type="predicted"/>
<keyword evidence="5" id="KW-0808">Transferase</keyword>
<evidence type="ECO:0000313" key="17">
    <source>
        <dbReference type="EMBL" id="CAG60762.1"/>
    </source>
</evidence>
<feature type="transmembrane region" description="Helical" evidence="14">
    <location>
        <begin position="431"/>
        <end position="452"/>
    </location>
</feature>
<evidence type="ECO:0000256" key="7">
    <source>
        <dbReference type="ARBA" id="ARBA00022723"/>
    </source>
</evidence>
<evidence type="ECO:0000256" key="1">
    <source>
        <dbReference type="ARBA" id="ARBA00000900"/>
    </source>
</evidence>
<evidence type="ECO:0000256" key="3">
    <source>
        <dbReference type="ARBA" id="ARBA00004906"/>
    </source>
</evidence>
<dbReference type="Gene3D" id="3.30.40.10">
    <property type="entry name" value="Zinc/RING finger domain, C3HC4 (zinc finger)"/>
    <property type="match status" value="1"/>
</dbReference>
<protein>
    <recommendedName>
        <fullName evidence="4">RING-type E3 ubiquitin transferase</fullName>
        <ecNumber evidence="4">2.3.2.27</ecNumber>
    </recommendedName>
</protein>
<dbReference type="InterPro" id="IPR013083">
    <property type="entry name" value="Znf_RING/FYVE/PHD"/>
</dbReference>
<feature type="transmembrane region" description="Helical" evidence="14">
    <location>
        <begin position="1134"/>
        <end position="1153"/>
    </location>
</feature>
<keyword evidence="8" id="KW-0863">Zinc-finger</keyword>
<dbReference type="PROSITE" id="PS51292">
    <property type="entry name" value="ZF_RING_CH"/>
    <property type="match status" value="1"/>
</dbReference>
<gene>
    <name evidence="16 17" type="ordered locus">CAGL0J02486g</name>
</gene>
<keyword evidence="12 14" id="KW-0472">Membrane</keyword>
<feature type="compositionally biased region" description="Polar residues" evidence="13">
    <location>
        <begin position="282"/>
        <end position="291"/>
    </location>
</feature>
<evidence type="ECO:0000256" key="6">
    <source>
        <dbReference type="ARBA" id="ARBA00022692"/>
    </source>
</evidence>
<dbReference type="eggNOG" id="KOG1609">
    <property type="taxonomic scope" value="Eukaryota"/>
</dbReference>
<feature type="transmembrane region" description="Helical" evidence="14">
    <location>
        <begin position="558"/>
        <end position="587"/>
    </location>
</feature>
<evidence type="ECO:0000313" key="16">
    <source>
        <dbReference type="CGD" id="CAL0132818"/>
    </source>
</evidence>
<evidence type="ECO:0000256" key="9">
    <source>
        <dbReference type="ARBA" id="ARBA00022786"/>
    </source>
</evidence>
<dbReference type="PANTHER" id="PTHR13145:SF0">
    <property type="entry name" value="E3 UBIQUITIN-PROTEIN LIGASE MARCHF6"/>
    <property type="match status" value="1"/>
</dbReference>
<dbReference type="OMA" id="ALYFQYD"/>
<evidence type="ECO:0000259" key="15">
    <source>
        <dbReference type="PROSITE" id="PS51292"/>
    </source>
</evidence>
<dbReference type="SMART" id="SM00744">
    <property type="entry name" value="RINGv"/>
    <property type="match status" value="1"/>
</dbReference>
<evidence type="ECO:0000256" key="8">
    <source>
        <dbReference type="ARBA" id="ARBA00022771"/>
    </source>
</evidence>
<reference evidence="17 18" key="1">
    <citation type="journal article" date="2004" name="Nature">
        <title>Genome evolution in yeasts.</title>
        <authorList>
            <consortium name="Genolevures"/>
            <person name="Dujon B."/>
            <person name="Sherman D."/>
            <person name="Fischer G."/>
            <person name="Durrens P."/>
            <person name="Casaregola S."/>
            <person name="Lafontaine I."/>
            <person name="de Montigny J."/>
            <person name="Marck C."/>
            <person name="Neuveglise C."/>
            <person name="Talla E."/>
            <person name="Goffard N."/>
            <person name="Frangeul L."/>
            <person name="Aigle M."/>
            <person name="Anthouard V."/>
            <person name="Babour A."/>
            <person name="Barbe V."/>
            <person name="Barnay S."/>
            <person name="Blanchin S."/>
            <person name="Beckerich J.M."/>
            <person name="Beyne E."/>
            <person name="Bleykasten C."/>
            <person name="Boisrame A."/>
            <person name="Boyer J."/>
            <person name="Cattolico L."/>
            <person name="Confanioleri F."/>
            <person name="de Daruvar A."/>
            <person name="Despons L."/>
            <person name="Fabre E."/>
            <person name="Fairhead C."/>
            <person name="Ferry-Dumazet H."/>
            <person name="Groppi A."/>
            <person name="Hantraye F."/>
            <person name="Hennequin C."/>
            <person name="Jauniaux N."/>
            <person name="Joyet P."/>
            <person name="Kachouri R."/>
            <person name="Kerrest A."/>
            <person name="Koszul R."/>
            <person name="Lemaire M."/>
            <person name="Lesur I."/>
            <person name="Ma L."/>
            <person name="Muller H."/>
            <person name="Nicaud J.M."/>
            <person name="Nikolski M."/>
            <person name="Oztas S."/>
            <person name="Ozier-Kalogeropoulos O."/>
            <person name="Pellenz S."/>
            <person name="Potier S."/>
            <person name="Richard G.F."/>
            <person name="Straub M.L."/>
            <person name="Suleau A."/>
            <person name="Swennene D."/>
            <person name="Tekaia F."/>
            <person name="Wesolowski-Louvel M."/>
            <person name="Westhof E."/>
            <person name="Wirth B."/>
            <person name="Zeniou-Meyer M."/>
            <person name="Zivanovic I."/>
            <person name="Bolotin-Fukuhara M."/>
            <person name="Thierry A."/>
            <person name="Bouchier C."/>
            <person name="Caudron B."/>
            <person name="Scarpelli C."/>
            <person name="Gaillardin C."/>
            <person name="Weissenbach J."/>
            <person name="Wincker P."/>
            <person name="Souciet J.L."/>
        </authorList>
    </citation>
    <scope>NUCLEOTIDE SEQUENCE [LARGE SCALE GENOMIC DNA]</scope>
    <source>
        <strain evidence="18">ATCC 2001 / BCRC 20586 / JCM 3761 / NBRC 0622 / NRRL Y-65 / CBS 138</strain>
    </source>
</reference>
<dbReference type="Pfam" id="PF12906">
    <property type="entry name" value="RINGv"/>
    <property type="match status" value="1"/>
</dbReference>